<evidence type="ECO:0000313" key="1">
    <source>
        <dbReference type="EMBL" id="KAL3963790.1"/>
    </source>
</evidence>
<reference evidence="1" key="1">
    <citation type="submission" date="2024-12" db="EMBL/GenBank/DDBJ databases">
        <title>Comparative genomics and development of molecular markers within Purpureocillium lilacinum and among Purpureocillium species.</title>
        <authorList>
            <person name="Yeh Z.-Y."/>
            <person name="Ni N.-T."/>
            <person name="Lo P.-H."/>
            <person name="Mushyakhwo K."/>
            <person name="Lin C.-F."/>
            <person name="Nai Y.-S."/>
        </authorList>
    </citation>
    <scope>NUCLEOTIDE SEQUENCE</scope>
    <source>
        <strain evidence="1">NCHU-NPUST-175</strain>
    </source>
</reference>
<gene>
    <name evidence="1" type="ORF">ACCO45_000794</name>
</gene>
<dbReference type="Proteomes" id="UP001638806">
    <property type="component" value="Unassembled WGS sequence"/>
</dbReference>
<dbReference type="EMBL" id="JBGNUJ010000002">
    <property type="protein sequence ID" value="KAL3963790.1"/>
    <property type="molecule type" value="Genomic_DNA"/>
</dbReference>
<sequence>MAPKHDGVGSVGPLLHSKSFSGQSVRPSTASEERPWKALSTFVGQKESEPALGVCQWTLTLGPALPRGRPIRLARPAPSSRLWSATPQARESRPACDRLLPPRCRAAADESAPNGQHRRRSRTVARDCESPAIRWWGWYEYDLNDA</sequence>
<comment type="caution">
    <text evidence="1">The sequence shown here is derived from an EMBL/GenBank/DDBJ whole genome shotgun (WGS) entry which is preliminary data.</text>
</comment>
<protein>
    <submittedName>
        <fullName evidence="1">Uncharacterized protein</fullName>
    </submittedName>
</protein>
<accession>A0ACC4E571</accession>
<organism evidence="1 2">
    <name type="scientific">Purpureocillium lilacinum</name>
    <name type="common">Paecilomyces lilacinus</name>
    <dbReference type="NCBI Taxonomy" id="33203"/>
    <lineage>
        <taxon>Eukaryota</taxon>
        <taxon>Fungi</taxon>
        <taxon>Dikarya</taxon>
        <taxon>Ascomycota</taxon>
        <taxon>Pezizomycotina</taxon>
        <taxon>Sordariomycetes</taxon>
        <taxon>Hypocreomycetidae</taxon>
        <taxon>Hypocreales</taxon>
        <taxon>Ophiocordycipitaceae</taxon>
        <taxon>Purpureocillium</taxon>
    </lineage>
</organism>
<evidence type="ECO:0000313" key="2">
    <source>
        <dbReference type="Proteomes" id="UP001638806"/>
    </source>
</evidence>
<keyword evidence="2" id="KW-1185">Reference proteome</keyword>
<proteinExistence type="predicted"/>
<name>A0ACC4E571_PURLI</name>